<keyword evidence="1" id="KW-0812">Transmembrane</keyword>
<dbReference type="EMBL" id="JGYV01000010">
    <property type="protein sequence ID" value="KFI62905.1"/>
    <property type="molecule type" value="Genomic_DNA"/>
</dbReference>
<organism evidence="2 3">
    <name type="scientific">Bifidobacterium cuniculi</name>
    <dbReference type="NCBI Taxonomy" id="1688"/>
    <lineage>
        <taxon>Bacteria</taxon>
        <taxon>Bacillati</taxon>
        <taxon>Actinomycetota</taxon>
        <taxon>Actinomycetes</taxon>
        <taxon>Bifidobacteriales</taxon>
        <taxon>Bifidobacteriaceae</taxon>
        <taxon>Bifidobacterium</taxon>
    </lineage>
</organism>
<dbReference type="RefSeq" id="WP_033518192.1">
    <property type="nucleotide sequence ID" value="NZ_JGYV01000010.1"/>
</dbReference>
<keyword evidence="3" id="KW-1185">Reference proteome</keyword>
<comment type="caution">
    <text evidence="2">The sequence shown here is derived from an EMBL/GenBank/DDBJ whole genome shotgun (WGS) entry which is preliminary data.</text>
</comment>
<evidence type="ECO:0000313" key="2">
    <source>
        <dbReference type="EMBL" id="KFI62905.1"/>
    </source>
</evidence>
<keyword evidence="1" id="KW-1133">Transmembrane helix</keyword>
<accession>A0A087AVV5</accession>
<sequence>MEFINMVWRATLNLGVWQVPVTLAAFVAGGACMIVARRLARPTIDETGMGTAVKTAVMALAWIVGVLLCLYALVCVAAVFWPLFTGAAV</sequence>
<feature type="transmembrane region" description="Helical" evidence="1">
    <location>
        <begin position="57"/>
        <end position="84"/>
    </location>
</feature>
<dbReference type="OrthoDB" id="9885606at2"/>
<name>A0A087AVV5_9BIFI</name>
<evidence type="ECO:0000256" key="1">
    <source>
        <dbReference type="SAM" id="Phobius"/>
    </source>
</evidence>
<dbReference type="Proteomes" id="UP000029067">
    <property type="component" value="Unassembled WGS sequence"/>
</dbReference>
<keyword evidence="1" id="KW-0472">Membrane</keyword>
<feature type="transmembrane region" description="Helical" evidence="1">
    <location>
        <begin position="15"/>
        <end position="36"/>
    </location>
</feature>
<reference evidence="2 3" key="1">
    <citation type="submission" date="2014-03" db="EMBL/GenBank/DDBJ databases">
        <title>Genomics of Bifidobacteria.</title>
        <authorList>
            <person name="Ventura M."/>
            <person name="Milani C."/>
            <person name="Lugli G.A."/>
        </authorList>
    </citation>
    <scope>NUCLEOTIDE SEQUENCE [LARGE SCALE GENOMIC DNA]</scope>
    <source>
        <strain evidence="2 3">LMG 10738</strain>
    </source>
</reference>
<gene>
    <name evidence="2" type="ORF">BCUN_0736</name>
</gene>
<dbReference type="AlphaFoldDB" id="A0A087AVV5"/>
<evidence type="ECO:0000313" key="3">
    <source>
        <dbReference type="Proteomes" id="UP000029067"/>
    </source>
</evidence>
<dbReference type="STRING" id="1688.BCUN_0736"/>
<protein>
    <submittedName>
        <fullName evidence="2">Uncharacterized protein</fullName>
    </submittedName>
</protein>
<proteinExistence type="predicted"/>